<organism evidence="1">
    <name type="scientific">viral metagenome</name>
    <dbReference type="NCBI Taxonomy" id="1070528"/>
    <lineage>
        <taxon>unclassified sequences</taxon>
        <taxon>metagenomes</taxon>
        <taxon>organismal metagenomes</taxon>
    </lineage>
</organism>
<accession>A0A6C0J315</accession>
<sequence length="202" mass="24413">MNKCEKVNLELFSKQHYTYINQIFGDLTIREIIKEMYAPRDWKFVIEAANADFEYSNHHVLEKKGKNGETIKWCSVDEKYQNINVNKNDTLCQSYTLLKYLNKPIEQNMKKRQMEMVKMYRNILKHEHFKKEVSNVINIMTKTMKRTRKMGKPNLWKDYTYDKPEPYLNKSFDTIYAEIHNVLNKWESYGYLHFIKDGKCPK</sequence>
<proteinExistence type="predicted"/>
<name>A0A6C0J315_9ZZZZ</name>
<reference evidence="1" key="1">
    <citation type="journal article" date="2020" name="Nature">
        <title>Giant virus diversity and host interactions through global metagenomics.</title>
        <authorList>
            <person name="Schulz F."/>
            <person name="Roux S."/>
            <person name="Paez-Espino D."/>
            <person name="Jungbluth S."/>
            <person name="Walsh D.A."/>
            <person name="Denef V.J."/>
            <person name="McMahon K.D."/>
            <person name="Konstantinidis K.T."/>
            <person name="Eloe-Fadrosh E.A."/>
            <person name="Kyrpides N.C."/>
            <person name="Woyke T."/>
        </authorList>
    </citation>
    <scope>NUCLEOTIDE SEQUENCE</scope>
    <source>
        <strain evidence="1">GVMAG-M-3300025699-48</strain>
    </source>
</reference>
<protein>
    <submittedName>
        <fullName evidence="1">Uncharacterized protein</fullName>
    </submittedName>
</protein>
<dbReference type="EMBL" id="MN740306">
    <property type="protein sequence ID" value="QHT99170.1"/>
    <property type="molecule type" value="Genomic_DNA"/>
</dbReference>
<evidence type="ECO:0000313" key="1">
    <source>
        <dbReference type="EMBL" id="QHT99170.1"/>
    </source>
</evidence>
<dbReference type="AlphaFoldDB" id="A0A6C0J315"/>